<feature type="region of interest" description="Disordered" evidence="2">
    <location>
        <begin position="122"/>
        <end position="141"/>
    </location>
</feature>
<dbReference type="EMBL" id="JARQWQ010000017">
    <property type="protein sequence ID" value="KAK2566219.1"/>
    <property type="molecule type" value="Genomic_DNA"/>
</dbReference>
<keyword evidence="5" id="KW-1185">Reference proteome</keyword>
<evidence type="ECO:0000256" key="1">
    <source>
        <dbReference type="SAM" id="Coils"/>
    </source>
</evidence>
<protein>
    <submittedName>
        <fullName evidence="4">Uncharacterized protein</fullName>
    </submittedName>
</protein>
<dbReference type="AlphaFoldDB" id="A0AAD9QRM5"/>
<feature type="compositionally biased region" description="Polar residues" evidence="2">
    <location>
        <begin position="149"/>
        <end position="159"/>
    </location>
</feature>
<sequence length="244" mass="27688">MEAISSLVILLLEPSLLALPLFIYGIPLGAFAEELVCSKIYIPIGGEHTECKICGTPSTSGENNPVQIKGRGCRERSELLVKKYKSEERKALKRSGTEEEFGELNTLLGDIATYLEDMTTNVVSKQKKKEEEDRSKGLAMRKAAMETYAKNSKSDSSSQPDEKEEDEELFFPGCSKKTKRGRTGSSQMLNYLSKKHENSMQIKERRLNLEERKLQLEEKKMALEEMKWKMMMSCHANTQNDLCD</sequence>
<comment type="caution">
    <text evidence="4">The sequence shown here is derived from an EMBL/GenBank/DDBJ whole genome shotgun (WGS) entry which is preliminary data.</text>
</comment>
<reference evidence="4" key="2">
    <citation type="journal article" date="2023" name="Science">
        <title>Genomic signatures of disease resistance in endangered staghorn corals.</title>
        <authorList>
            <person name="Vollmer S.V."/>
            <person name="Selwyn J.D."/>
            <person name="Despard B.A."/>
            <person name="Roesel C.L."/>
        </authorList>
    </citation>
    <scope>NUCLEOTIDE SEQUENCE</scope>
    <source>
        <strain evidence="4">K2</strain>
    </source>
</reference>
<reference evidence="4" key="1">
    <citation type="journal article" date="2023" name="G3 (Bethesda)">
        <title>Whole genome assembly and annotation of the endangered Caribbean coral Acropora cervicornis.</title>
        <authorList>
            <person name="Selwyn J.D."/>
            <person name="Vollmer S.V."/>
        </authorList>
    </citation>
    <scope>NUCLEOTIDE SEQUENCE</scope>
    <source>
        <strain evidence="4">K2</strain>
    </source>
</reference>
<evidence type="ECO:0000313" key="5">
    <source>
        <dbReference type="Proteomes" id="UP001249851"/>
    </source>
</evidence>
<dbReference type="PANTHER" id="PTHR37558">
    <property type="entry name" value="HTH CENPB-TYPE DOMAIN-CONTAINING PROTEIN"/>
    <property type="match status" value="1"/>
</dbReference>
<proteinExistence type="predicted"/>
<evidence type="ECO:0000256" key="3">
    <source>
        <dbReference type="SAM" id="SignalP"/>
    </source>
</evidence>
<feature type="coiled-coil region" evidence="1">
    <location>
        <begin position="193"/>
        <end position="229"/>
    </location>
</feature>
<keyword evidence="3" id="KW-0732">Signal</keyword>
<accession>A0AAD9QRM5</accession>
<organism evidence="4 5">
    <name type="scientific">Acropora cervicornis</name>
    <name type="common">Staghorn coral</name>
    <dbReference type="NCBI Taxonomy" id="6130"/>
    <lineage>
        <taxon>Eukaryota</taxon>
        <taxon>Metazoa</taxon>
        <taxon>Cnidaria</taxon>
        <taxon>Anthozoa</taxon>
        <taxon>Hexacorallia</taxon>
        <taxon>Scleractinia</taxon>
        <taxon>Astrocoeniina</taxon>
        <taxon>Acroporidae</taxon>
        <taxon>Acropora</taxon>
    </lineage>
</organism>
<feature type="signal peptide" evidence="3">
    <location>
        <begin position="1"/>
        <end position="18"/>
    </location>
</feature>
<feature type="region of interest" description="Disordered" evidence="2">
    <location>
        <begin position="147"/>
        <end position="187"/>
    </location>
</feature>
<dbReference type="Proteomes" id="UP001249851">
    <property type="component" value="Unassembled WGS sequence"/>
</dbReference>
<evidence type="ECO:0000313" key="4">
    <source>
        <dbReference type="EMBL" id="KAK2566219.1"/>
    </source>
</evidence>
<keyword evidence="1" id="KW-0175">Coiled coil</keyword>
<feature type="chain" id="PRO_5042274443" evidence="3">
    <location>
        <begin position="19"/>
        <end position="244"/>
    </location>
</feature>
<gene>
    <name evidence="4" type="ORF">P5673_009687</name>
</gene>
<name>A0AAD9QRM5_ACRCE</name>
<dbReference type="PANTHER" id="PTHR37558:SF1">
    <property type="entry name" value="HTH CENPB-TYPE DOMAIN-CONTAINING PROTEIN"/>
    <property type="match status" value="1"/>
</dbReference>
<evidence type="ECO:0000256" key="2">
    <source>
        <dbReference type="SAM" id="MobiDB-lite"/>
    </source>
</evidence>